<evidence type="ECO:0000256" key="1">
    <source>
        <dbReference type="ARBA" id="ARBA00022490"/>
    </source>
</evidence>
<dbReference type="InterPro" id="IPR010075">
    <property type="entry name" value="PRibForGlyAmidine_synth_PurQ"/>
</dbReference>
<dbReference type="RefSeq" id="WP_092439678.1">
    <property type="nucleotide sequence ID" value="NZ_FMYP01000054.1"/>
</dbReference>
<dbReference type="GO" id="GO:0006189">
    <property type="term" value="P:'de novo' IMP biosynthetic process"/>
    <property type="evidence" value="ECO:0007669"/>
    <property type="project" value="InterPro"/>
</dbReference>
<dbReference type="STRING" id="1640674.SAMN05216323_105422"/>
<evidence type="ECO:0000256" key="4">
    <source>
        <dbReference type="ARBA" id="ARBA00022755"/>
    </source>
</evidence>
<sequence>MKVGVVVFPDSESHRDVVAAFKEVTTWEVVEIWHKDDSLKGVDLLVITGGFIPGINFVAEESPSPILLKIVTFAKRGGYVWGIGNGFYALCKLGLLPGEIRSNTDGRFIGRNVYLLTDSRQAAITWNIESSTIMRIPLAHNRGAYFASQTELLDLRIGGQILLRYCDKNGNLSVDFNPDGSVENIAAICNEHKNVMGMMAHPERAVLLSSGNTGGYPIFESLQRFFRGK</sequence>
<dbReference type="SMART" id="SM01211">
    <property type="entry name" value="GATase_5"/>
    <property type="match status" value="1"/>
</dbReference>
<gene>
    <name evidence="8" type="ORF">SAMN05216323_105422</name>
</gene>
<keyword evidence="1" id="KW-0963">Cytoplasm</keyword>
<proteinExistence type="predicted"/>
<accession>A0A1G6PST2</accession>
<evidence type="ECO:0000256" key="5">
    <source>
        <dbReference type="ARBA" id="ARBA00022801"/>
    </source>
</evidence>
<dbReference type="PROSITE" id="PS51273">
    <property type="entry name" value="GATASE_TYPE_1"/>
    <property type="match status" value="1"/>
</dbReference>
<dbReference type="PANTHER" id="PTHR47552:SF1">
    <property type="entry name" value="PHOSPHORIBOSYLFORMYLGLYCINAMIDINE SYNTHASE SUBUNIT PURQ"/>
    <property type="match status" value="1"/>
</dbReference>
<dbReference type="EMBL" id="FMYP01000054">
    <property type="protein sequence ID" value="SDC82714.1"/>
    <property type="molecule type" value="Genomic_DNA"/>
</dbReference>
<dbReference type="Gene3D" id="3.40.50.880">
    <property type="match status" value="1"/>
</dbReference>
<dbReference type="InterPro" id="IPR029062">
    <property type="entry name" value="Class_I_gatase-like"/>
</dbReference>
<dbReference type="Proteomes" id="UP000199452">
    <property type="component" value="Unassembled WGS sequence"/>
</dbReference>
<protein>
    <submittedName>
        <fullName evidence="8">Phosphoribosylformylglycinamidine synthase</fullName>
    </submittedName>
</protein>
<dbReference type="PANTHER" id="PTHR47552">
    <property type="entry name" value="PHOSPHORIBOSYLFORMYLGLYCINAMIDINE SYNTHASE SUBUNIT PURQ"/>
    <property type="match status" value="1"/>
</dbReference>
<keyword evidence="3" id="KW-0547">Nucleotide-binding</keyword>
<dbReference type="NCBIfam" id="TIGR01737">
    <property type="entry name" value="FGAM_synth_I"/>
    <property type="match status" value="1"/>
</dbReference>
<name>A0A1G6PST2_9BACT</name>
<dbReference type="GO" id="GO:0016787">
    <property type="term" value="F:hydrolase activity"/>
    <property type="evidence" value="ECO:0007669"/>
    <property type="project" value="UniProtKB-KW"/>
</dbReference>
<evidence type="ECO:0000256" key="6">
    <source>
        <dbReference type="ARBA" id="ARBA00022840"/>
    </source>
</evidence>
<dbReference type="GO" id="GO:0005524">
    <property type="term" value="F:ATP binding"/>
    <property type="evidence" value="ECO:0007669"/>
    <property type="project" value="UniProtKB-KW"/>
</dbReference>
<evidence type="ECO:0000313" key="8">
    <source>
        <dbReference type="EMBL" id="SDC82714.1"/>
    </source>
</evidence>
<dbReference type="Pfam" id="PF13507">
    <property type="entry name" value="GATase_5"/>
    <property type="match status" value="1"/>
</dbReference>
<keyword evidence="7" id="KW-0315">Glutamine amidotransferase</keyword>
<evidence type="ECO:0000256" key="2">
    <source>
        <dbReference type="ARBA" id="ARBA00022598"/>
    </source>
</evidence>
<dbReference type="AlphaFoldDB" id="A0A1G6PST2"/>
<reference evidence="8 9" key="1">
    <citation type="submission" date="2016-09" db="EMBL/GenBank/DDBJ databases">
        <authorList>
            <person name="Capua I."/>
            <person name="De Benedictis P."/>
            <person name="Joannis T."/>
            <person name="Lombin L.H."/>
            <person name="Cattoli G."/>
        </authorList>
    </citation>
    <scope>NUCLEOTIDE SEQUENCE [LARGE SCALE GENOMIC DNA]</scope>
    <source>
        <strain evidence="8 9">A7P-90m</strain>
    </source>
</reference>
<organism evidence="8 9">
    <name type="scientific">Williamwhitmania taraxaci</name>
    <dbReference type="NCBI Taxonomy" id="1640674"/>
    <lineage>
        <taxon>Bacteria</taxon>
        <taxon>Pseudomonadati</taxon>
        <taxon>Bacteroidota</taxon>
        <taxon>Bacteroidia</taxon>
        <taxon>Bacteroidales</taxon>
        <taxon>Williamwhitmaniaceae</taxon>
        <taxon>Williamwhitmania</taxon>
    </lineage>
</organism>
<evidence type="ECO:0000256" key="3">
    <source>
        <dbReference type="ARBA" id="ARBA00022741"/>
    </source>
</evidence>
<dbReference type="SUPFAM" id="SSF52317">
    <property type="entry name" value="Class I glutamine amidotransferase-like"/>
    <property type="match status" value="1"/>
</dbReference>
<keyword evidence="4" id="KW-0658">Purine biosynthesis</keyword>
<dbReference type="GO" id="GO:0004642">
    <property type="term" value="F:phosphoribosylformylglycinamidine synthase activity"/>
    <property type="evidence" value="ECO:0007669"/>
    <property type="project" value="InterPro"/>
</dbReference>
<dbReference type="OrthoDB" id="9804441at2"/>
<keyword evidence="6" id="KW-0067">ATP-binding</keyword>
<keyword evidence="5" id="KW-0378">Hydrolase</keyword>
<evidence type="ECO:0000313" key="9">
    <source>
        <dbReference type="Proteomes" id="UP000199452"/>
    </source>
</evidence>
<keyword evidence="9" id="KW-1185">Reference proteome</keyword>
<keyword evidence="2" id="KW-0436">Ligase</keyword>
<dbReference type="PIRSF" id="PIRSF001586">
    <property type="entry name" value="FGAM_synth_I"/>
    <property type="match status" value="1"/>
</dbReference>
<evidence type="ECO:0000256" key="7">
    <source>
        <dbReference type="ARBA" id="ARBA00022962"/>
    </source>
</evidence>